<organism evidence="10">
    <name type="scientific">uncultured bacterium</name>
    <name type="common">gcode 4</name>
    <dbReference type="NCBI Taxonomy" id="1234023"/>
    <lineage>
        <taxon>Bacteria</taxon>
        <taxon>environmental samples</taxon>
    </lineage>
</organism>
<sequence>MSFIKESMKEFDHIVWPTPAETQKYFITVVSMITILTVFLFVVGTIFSQGLFAAKKQLVPVSSNSSTTSSAPIGDLKLDNVQTTATPTVPTE</sequence>
<keyword evidence="7 9" id="KW-0472">Membrane</keyword>
<keyword evidence="3 9" id="KW-0812">Transmembrane</keyword>
<dbReference type="GO" id="GO:0016020">
    <property type="term" value="C:membrane"/>
    <property type="evidence" value="ECO:0007669"/>
    <property type="project" value="UniProtKB-SubCell"/>
</dbReference>
<evidence type="ECO:0000313" key="10">
    <source>
        <dbReference type="EMBL" id="EKD30278.1"/>
    </source>
</evidence>
<dbReference type="InterPro" id="IPR005807">
    <property type="entry name" value="SecE_bac"/>
</dbReference>
<dbReference type="GO" id="GO:0008320">
    <property type="term" value="F:protein transmembrane transporter activity"/>
    <property type="evidence" value="ECO:0007669"/>
    <property type="project" value="InterPro"/>
</dbReference>
<keyword evidence="4" id="KW-0653">Protein transport</keyword>
<evidence type="ECO:0000256" key="2">
    <source>
        <dbReference type="ARBA" id="ARBA00022448"/>
    </source>
</evidence>
<feature type="compositionally biased region" description="Polar residues" evidence="8">
    <location>
        <begin position="80"/>
        <end position="92"/>
    </location>
</feature>
<dbReference type="GO" id="GO:0009306">
    <property type="term" value="P:protein secretion"/>
    <property type="evidence" value="ECO:0007669"/>
    <property type="project" value="InterPro"/>
</dbReference>
<dbReference type="InterPro" id="IPR001901">
    <property type="entry name" value="Translocase_SecE/Sec61-g"/>
</dbReference>
<name>K1YDG4_9BACT</name>
<comment type="caution">
    <text evidence="10">The sequence shown here is derived from an EMBL/GenBank/DDBJ whole genome shotgun (WGS) entry which is preliminary data.</text>
</comment>
<evidence type="ECO:0000256" key="4">
    <source>
        <dbReference type="ARBA" id="ARBA00022927"/>
    </source>
</evidence>
<evidence type="ECO:0000256" key="7">
    <source>
        <dbReference type="ARBA" id="ARBA00023136"/>
    </source>
</evidence>
<keyword evidence="2" id="KW-0813">Transport</keyword>
<evidence type="ECO:0000256" key="8">
    <source>
        <dbReference type="SAM" id="MobiDB-lite"/>
    </source>
</evidence>
<protein>
    <recommendedName>
        <fullName evidence="11">Preprotein translocase subunit SecE</fullName>
    </recommendedName>
</protein>
<evidence type="ECO:0000256" key="5">
    <source>
        <dbReference type="ARBA" id="ARBA00022989"/>
    </source>
</evidence>
<evidence type="ECO:0000256" key="1">
    <source>
        <dbReference type="ARBA" id="ARBA00004370"/>
    </source>
</evidence>
<feature type="region of interest" description="Disordered" evidence="8">
    <location>
        <begin position="62"/>
        <end position="92"/>
    </location>
</feature>
<evidence type="ECO:0000256" key="6">
    <source>
        <dbReference type="ARBA" id="ARBA00023010"/>
    </source>
</evidence>
<reference evidence="10" key="1">
    <citation type="journal article" date="2012" name="Science">
        <title>Fermentation, hydrogen, and sulfur metabolism in multiple uncultivated bacterial phyla.</title>
        <authorList>
            <person name="Wrighton K.C."/>
            <person name="Thomas B.C."/>
            <person name="Sharon I."/>
            <person name="Miller C.S."/>
            <person name="Castelle C.J."/>
            <person name="VerBerkmoes N.C."/>
            <person name="Wilkins M.J."/>
            <person name="Hettich R.L."/>
            <person name="Lipton M.S."/>
            <person name="Williams K.H."/>
            <person name="Long P.E."/>
            <person name="Banfield J.F."/>
        </authorList>
    </citation>
    <scope>NUCLEOTIDE SEQUENCE [LARGE SCALE GENOMIC DNA]</scope>
</reference>
<proteinExistence type="predicted"/>
<dbReference type="GO" id="GO:0006605">
    <property type="term" value="P:protein targeting"/>
    <property type="evidence" value="ECO:0007669"/>
    <property type="project" value="InterPro"/>
</dbReference>
<dbReference type="Gene3D" id="1.20.5.1030">
    <property type="entry name" value="Preprotein translocase secy subunit"/>
    <property type="match status" value="1"/>
</dbReference>
<dbReference type="AlphaFoldDB" id="K1YDG4"/>
<evidence type="ECO:0000256" key="9">
    <source>
        <dbReference type="SAM" id="Phobius"/>
    </source>
</evidence>
<keyword evidence="5 9" id="KW-1133">Transmembrane helix</keyword>
<dbReference type="GO" id="GO:0006886">
    <property type="term" value="P:intracellular protein transport"/>
    <property type="evidence" value="ECO:0007669"/>
    <property type="project" value="InterPro"/>
</dbReference>
<dbReference type="InterPro" id="IPR038379">
    <property type="entry name" value="SecE_sf"/>
</dbReference>
<accession>K1YDG4</accession>
<dbReference type="NCBIfam" id="TIGR00964">
    <property type="entry name" value="secE_bact"/>
    <property type="match status" value="1"/>
</dbReference>
<comment type="subcellular location">
    <subcellularLocation>
        <location evidence="1">Membrane</location>
    </subcellularLocation>
</comment>
<dbReference type="Pfam" id="PF00584">
    <property type="entry name" value="SecE"/>
    <property type="match status" value="1"/>
</dbReference>
<dbReference type="EMBL" id="AMFJ01034101">
    <property type="protein sequence ID" value="EKD30278.1"/>
    <property type="molecule type" value="Genomic_DNA"/>
</dbReference>
<gene>
    <name evidence="10" type="ORF">ACD_78C00101G0003</name>
</gene>
<evidence type="ECO:0000256" key="3">
    <source>
        <dbReference type="ARBA" id="ARBA00022692"/>
    </source>
</evidence>
<feature type="transmembrane region" description="Helical" evidence="9">
    <location>
        <begin position="25"/>
        <end position="47"/>
    </location>
</feature>
<keyword evidence="6" id="KW-0811">Translocation</keyword>
<evidence type="ECO:0008006" key="11">
    <source>
        <dbReference type="Google" id="ProtNLM"/>
    </source>
</evidence>